<feature type="compositionally biased region" description="Basic and acidic residues" evidence="1">
    <location>
        <begin position="292"/>
        <end position="304"/>
    </location>
</feature>
<feature type="compositionally biased region" description="Basic and acidic residues" evidence="1">
    <location>
        <begin position="198"/>
        <end position="208"/>
    </location>
</feature>
<sequence>MPETHMPDEKNIDKLHLRQPEIKQKPVLEPVREELPLSPHNPDNIESDTKSTKNLPIKSSDLEKTRKAVNSNDKDSKPTDDIPNDTEKLVKEPTKETPLSSDGDNNKNENNPKPSNTLPLFNPWWALRPPVTKSDNKSPNLRSVLNNDSKPSNDNPHEEWNPQDRTETKVPHIDTRVNNPEHQTKPPKESLQNAHPQKTKEPKKKSIPDDISALLDKFPRPNGIKKTNKDRGQDDDFDDLGEIDKVKSGFNRRDHTLDQPSDKDENTKLGSGKPDDGNKHDADDDQDEFEDLDKPKEAGARSIDEEPDTKPSNPQVASEKFGTENPKKIKEDDSPAQTRPTEKLNDQPSDTAQENNEPERRNLLLLKPKKEDGSDSSEDPKTDDEKTSNPKPDQSNEKTQNDDPERSKLLLLKPKKEDGSDSPSDTAVPEPHVKIGPARGDEHNKDPNRSHLLLVKPKKEDNDVSANSRPSDNPTSEYDKSSDHKPDQPNEKDGNNDPEKSHLLLVKSKTEGDDNTKPNNPSDSPVTEHEKPRNPKPDETNEINQNNDPEKRHLVLVKPKKENNNNAPNLNTEDKNNGSPQLEDTDKIPDIETTRSSESEPSSLEQNDQKKPLKLKVYPKDDNDKDHLDTSEPLNEHPNEAKDSKVSPDSKENQVSPEQRPEDDNSDVKKPITLKILPKPSEPNNENNDNTNENSPENNPTKPTGSLQSKQESELESPEDEKTNENEKATENVQNTQPELDSKTPQPVAKKPKKKLRRRKKKPQPDPNDPNKKLQPKKKLRGHLIVVHPDGSITHKELDTQSVQKLIPTYGELIYNQTQDNKRTQMIQIHDQVKLEELSKDGERLTREGKTIPTSLMDSLKKADNVGSNKILDAINNIGAPAVPSGNSENVFVDDSEEVEKKDDA</sequence>
<feature type="compositionally biased region" description="Basic residues" evidence="1">
    <location>
        <begin position="750"/>
        <end position="762"/>
    </location>
</feature>
<feature type="compositionally biased region" description="Basic and acidic residues" evidence="1">
    <location>
        <begin position="477"/>
        <end position="516"/>
    </location>
</feature>
<name>A0A8D8S4H1_9HEMI</name>
<evidence type="ECO:0000313" key="2">
    <source>
        <dbReference type="EMBL" id="CAG6662826.1"/>
    </source>
</evidence>
<feature type="compositionally biased region" description="Low complexity" evidence="1">
    <location>
        <begin position="671"/>
        <end position="710"/>
    </location>
</feature>
<reference evidence="2" key="1">
    <citation type="submission" date="2021-05" db="EMBL/GenBank/DDBJ databases">
        <authorList>
            <person name="Alioto T."/>
            <person name="Alioto T."/>
            <person name="Gomez Garrido J."/>
        </authorList>
    </citation>
    <scope>NUCLEOTIDE SEQUENCE</scope>
</reference>
<dbReference type="EMBL" id="HBUF01203696">
    <property type="protein sequence ID" value="CAG6662826.1"/>
    <property type="molecule type" value="Transcribed_RNA"/>
</dbReference>
<feature type="compositionally biased region" description="Basic and acidic residues" evidence="1">
    <location>
        <begin position="155"/>
        <end position="175"/>
    </location>
</feature>
<feature type="region of interest" description="Disordered" evidence="1">
    <location>
        <begin position="1"/>
        <end position="781"/>
    </location>
</feature>
<feature type="compositionally biased region" description="Basic and acidic residues" evidence="1">
    <location>
        <begin position="618"/>
        <end position="652"/>
    </location>
</feature>
<feature type="compositionally biased region" description="Polar residues" evidence="1">
    <location>
        <begin position="137"/>
        <end position="154"/>
    </location>
</feature>
<feature type="compositionally biased region" description="Basic and acidic residues" evidence="1">
    <location>
        <begin position="321"/>
        <end position="333"/>
    </location>
</feature>
<organism evidence="2">
    <name type="scientific">Cacopsylla melanoneura</name>
    <dbReference type="NCBI Taxonomy" id="428564"/>
    <lineage>
        <taxon>Eukaryota</taxon>
        <taxon>Metazoa</taxon>
        <taxon>Ecdysozoa</taxon>
        <taxon>Arthropoda</taxon>
        <taxon>Hexapoda</taxon>
        <taxon>Insecta</taxon>
        <taxon>Pterygota</taxon>
        <taxon>Neoptera</taxon>
        <taxon>Paraneoptera</taxon>
        <taxon>Hemiptera</taxon>
        <taxon>Sternorrhyncha</taxon>
        <taxon>Psylloidea</taxon>
        <taxon>Psyllidae</taxon>
        <taxon>Psyllinae</taxon>
        <taxon>Cacopsylla</taxon>
    </lineage>
</organism>
<feature type="compositionally biased region" description="Basic and acidic residues" evidence="1">
    <location>
        <begin position="659"/>
        <end position="670"/>
    </location>
</feature>
<feature type="compositionally biased region" description="Basic and acidic residues" evidence="1">
    <location>
        <begin position="584"/>
        <end position="598"/>
    </location>
</feature>
<feature type="region of interest" description="Disordered" evidence="1">
    <location>
        <begin position="879"/>
        <end position="905"/>
    </location>
</feature>
<feature type="compositionally biased region" description="Polar residues" evidence="1">
    <location>
        <begin position="733"/>
        <end position="745"/>
    </location>
</feature>
<feature type="compositionally biased region" description="Polar residues" evidence="1">
    <location>
        <begin position="464"/>
        <end position="476"/>
    </location>
</feature>
<dbReference type="AlphaFoldDB" id="A0A8D8S4H1"/>
<feature type="compositionally biased region" description="Basic and acidic residues" evidence="1">
    <location>
        <begin position="1"/>
        <end position="35"/>
    </location>
</feature>
<proteinExistence type="predicted"/>
<evidence type="ECO:0000256" key="1">
    <source>
        <dbReference type="SAM" id="MobiDB-lite"/>
    </source>
</evidence>
<accession>A0A8D8S4H1</accession>
<feature type="compositionally biased region" description="Basic and acidic residues" evidence="1">
    <location>
        <begin position="357"/>
        <end position="419"/>
    </location>
</feature>
<feature type="compositionally biased region" description="Basic and acidic residues" evidence="1">
    <location>
        <begin position="439"/>
        <end position="449"/>
    </location>
</feature>
<feature type="compositionally biased region" description="Basic and acidic residues" evidence="1">
    <location>
        <begin position="60"/>
        <end position="95"/>
    </location>
</feature>
<protein>
    <submittedName>
        <fullName evidence="2">Uncharacterized protein</fullName>
    </submittedName>
</protein>
<feature type="compositionally biased region" description="Basic and acidic residues" evidence="1">
    <location>
        <begin position="548"/>
        <end position="563"/>
    </location>
</feature>
<feature type="compositionally biased region" description="Basic and acidic residues" evidence="1">
    <location>
        <begin position="242"/>
        <end position="282"/>
    </location>
</feature>
<feature type="compositionally biased region" description="Basic and acidic residues" evidence="1">
    <location>
        <begin position="526"/>
        <end position="539"/>
    </location>
</feature>
<feature type="compositionally biased region" description="Basic and acidic residues" evidence="1">
    <location>
        <begin position="720"/>
        <end position="730"/>
    </location>
</feature>